<name>A0A9X3S1S8_9ACTN</name>
<evidence type="ECO:0000313" key="3">
    <source>
        <dbReference type="Proteomes" id="UP001149140"/>
    </source>
</evidence>
<accession>A0A9X3S1S8</accession>
<reference evidence="2" key="1">
    <citation type="submission" date="2022-10" db="EMBL/GenBank/DDBJ databases">
        <title>The WGS of Solirubrobacter ginsenosidimutans DSM 21036.</title>
        <authorList>
            <person name="Jiang Z."/>
        </authorList>
    </citation>
    <scope>NUCLEOTIDE SEQUENCE</scope>
    <source>
        <strain evidence="2">DSM 21036</strain>
    </source>
</reference>
<organism evidence="2 3">
    <name type="scientific">Solirubrobacter ginsenosidimutans</name>
    <dbReference type="NCBI Taxonomy" id="490573"/>
    <lineage>
        <taxon>Bacteria</taxon>
        <taxon>Bacillati</taxon>
        <taxon>Actinomycetota</taxon>
        <taxon>Thermoleophilia</taxon>
        <taxon>Solirubrobacterales</taxon>
        <taxon>Solirubrobacteraceae</taxon>
        <taxon>Solirubrobacter</taxon>
    </lineage>
</organism>
<dbReference type="AlphaFoldDB" id="A0A9X3S1S8"/>
<keyword evidence="1" id="KW-0812">Transmembrane</keyword>
<proteinExistence type="predicted"/>
<keyword evidence="1" id="KW-1133">Transmembrane helix</keyword>
<gene>
    <name evidence="2" type="ORF">OM076_26175</name>
</gene>
<keyword evidence="1" id="KW-0472">Membrane</keyword>
<protein>
    <submittedName>
        <fullName evidence="2">Uncharacterized protein</fullName>
    </submittedName>
</protein>
<feature type="transmembrane region" description="Helical" evidence="1">
    <location>
        <begin position="59"/>
        <end position="80"/>
    </location>
</feature>
<evidence type="ECO:0000256" key="1">
    <source>
        <dbReference type="SAM" id="Phobius"/>
    </source>
</evidence>
<dbReference type="EMBL" id="JAPDOD010000027">
    <property type="protein sequence ID" value="MDA0163785.1"/>
    <property type="molecule type" value="Genomic_DNA"/>
</dbReference>
<dbReference type="RefSeq" id="WP_270043033.1">
    <property type="nucleotide sequence ID" value="NZ_JAPDOD010000027.1"/>
</dbReference>
<dbReference type="Proteomes" id="UP001149140">
    <property type="component" value="Unassembled WGS sequence"/>
</dbReference>
<evidence type="ECO:0000313" key="2">
    <source>
        <dbReference type="EMBL" id="MDA0163785.1"/>
    </source>
</evidence>
<sequence length="83" mass="8811">MGQVINFPAGKRVAETKVSTDRRHAFITGLSALTFLLGFFIVGPSLALFAFGFASTAHIGSAVSCVAGLLLTWAITRVAYKHL</sequence>
<comment type="caution">
    <text evidence="2">The sequence shown here is derived from an EMBL/GenBank/DDBJ whole genome shotgun (WGS) entry which is preliminary data.</text>
</comment>
<keyword evidence="3" id="KW-1185">Reference proteome</keyword>
<feature type="transmembrane region" description="Helical" evidence="1">
    <location>
        <begin position="25"/>
        <end position="53"/>
    </location>
</feature>